<sequence>MRIPSLALVILVLTAILASGSGSGVLAARNPAIFAPAGSRGALLQAVERPRKLAEAGSNGASSTLGASGKPAAAASSPPPTVFDADRMSKRRVRRGFDPIHNKC</sequence>
<feature type="region of interest" description="Disordered" evidence="1">
    <location>
        <begin position="53"/>
        <end position="88"/>
    </location>
</feature>
<evidence type="ECO:0000313" key="4">
    <source>
        <dbReference type="EnsemblPlants" id="KQJ82973"/>
    </source>
</evidence>
<name>A0A0Q3KS94_BRADI</name>
<dbReference type="InParanoid" id="A0A0Q3KS94"/>
<dbReference type="InterPro" id="IPR038821">
    <property type="entry name" value="CLE45-like"/>
</dbReference>
<dbReference type="AlphaFoldDB" id="A0A0Q3KS94"/>
<feature type="signal peptide" evidence="2">
    <location>
        <begin position="1"/>
        <end position="22"/>
    </location>
</feature>
<dbReference type="PANTHER" id="PTHR36726:SF6">
    <property type="entry name" value="CLE FAMILY OSCLE401 PROTEIN"/>
    <property type="match status" value="1"/>
</dbReference>
<evidence type="ECO:0000256" key="1">
    <source>
        <dbReference type="SAM" id="MobiDB-lite"/>
    </source>
</evidence>
<gene>
    <name evidence="3" type="ORF">BRADI_5g12375v3</name>
</gene>
<keyword evidence="5" id="KW-1185">Reference proteome</keyword>
<dbReference type="Gramene" id="KQJ82973">
    <property type="protein sequence ID" value="KQJ82973"/>
    <property type="gene ID" value="BRADI_5g12375v3"/>
</dbReference>
<protein>
    <submittedName>
        <fullName evidence="3 4">Uncharacterized protein</fullName>
    </submittedName>
</protein>
<reference evidence="3 4" key="1">
    <citation type="journal article" date="2010" name="Nature">
        <title>Genome sequencing and analysis of the model grass Brachypodium distachyon.</title>
        <authorList>
            <consortium name="International Brachypodium Initiative"/>
        </authorList>
    </citation>
    <scope>NUCLEOTIDE SEQUENCE [LARGE SCALE GENOMIC DNA]</scope>
    <source>
        <strain evidence="3 4">Bd21</strain>
    </source>
</reference>
<evidence type="ECO:0000256" key="2">
    <source>
        <dbReference type="SAM" id="SignalP"/>
    </source>
</evidence>
<reference evidence="3" key="2">
    <citation type="submission" date="2017-06" db="EMBL/GenBank/DDBJ databases">
        <title>WGS assembly of Brachypodium distachyon.</title>
        <authorList>
            <consortium name="The International Brachypodium Initiative"/>
            <person name="Lucas S."/>
            <person name="Harmon-Smith M."/>
            <person name="Lail K."/>
            <person name="Tice H."/>
            <person name="Grimwood J."/>
            <person name="Bruce D."/>
            <person name="Barry K."/>
            <person name="Shu S."/>
            <person name="Lindquist E."/>
            <person name="Wang M."/>
            <person name="Pitluck S."/>
            <person name="Vogel J.P."/>
            <person name="Garvin D.F."/>
            <person name="Mockler T.C."/>
            <person name="Schmutz J."/>
            <person name="Rokhsar D."/>
            <person name="Bevan M.W."/>
        </authorList>
    </citation>
    <scope>NUCLEOTIDE SEQUENCE</scope>
    <source>
        <strain evidence="3">Bd21</strain>
    </source>
</reference>
<dbReference type="PANTHER" id="PTHR36726">
    <property type="entry name" value="CLAVATA3/ESR (CLE)-RELATED PROTEIN 45"/>
    <property type="match status" value="1"/>
</dbReference>
<dbReference type="EMBL" id="CM000884">
    <property type="protein sequence ID" value="KQJ82973.1"/>
    <property type="molecule type" value="Genomic_DNA"/>
</dbReference>
<dbReference type="FunCoup" id="A0A0Q3KS94">
    <property type="interactions" value="119"/>
</dbReference>
<evidence type="ECO:0000313" key="3">
    <source>
        <dbReference type="EMBL" id="KQJ82973.1"/>
    </source>
</evidence>
<organism evidence="3">
    <name type="scientific">Brachypodium distachyon</name>
    <name type="common">Purple false brome</name>
    <name type="synonym">Trachynia distachya</name>
    <dbReference type="NCBI Taxonomy" id="15368"/>
    <lineage>
        <taxon>Eukaryota</taxon>
        <taxon>Viridiplantae</taxon>
        <taxon>Streptophyta</taxon>
        <taxon>Embryophyta</taxon>
        <taxon>Tracheophyta</taxon>
        <taxon>Spermatophyta</taxon>
        <taxon>Magnoliopsida</taxon>
        <taxon>Liliopsida</taxon>
        <taxon>Poales</taxon>
        <taxon>Poaceae</taxon>
        <taxon>BOP clade</taxon>
        <taxon>Pooideae</taxon>
        <taxon>Stipodae</taxon>
        <taxon>Brachypodieae</taxon>
        <taxon>Brachypodium</taxon>
    </lineage>
</organism>
<dbReference type="EnsemblPlants" id="KQJ82973">
    <property type="protein sequence ID" value="KQJ82973"/>
    <property type="gene ID" value="BRADI_5g12375v3"/>
</dbReference>
<evidence type="ECO:0000313" key="5">
    <source>
        <dbReference type="Proteomes" id="UP000008810"/>
    </source>
</evidence>
<dbReference type="OrthoDB" id="1702020at2759"/>
<accession>A0A0Q3KS94</accession>
<feature type="chain" id="PRO_5036297582" evidence="2">
    <location>
        <begin position="23"/>
        <end position="104"/>
    </location>
</feature>
<proteinExistence type="predicted"/>
<keyword evidence="2" id="KW-0732">Signal</keyword>
<dbReference type="Proteomes" id="UP000008810">
    <property type="component" value="Chromosome 5"/>
</dbReference>
<reference evidence="4" key="3">
    <citation type="submission" date="2018-08" db="UniProtKB">
        <authorList>
            <consortium name="EnsemblPlants"/>
        </authorList>
    </citation>
    <scope>IDENTIFICATION</scope>
    <source>
        <strain evidence="4">cv. Bd21</strain>
    </source>
</reference>